<protein>
    <submittedName>
        <fullName evidence="2">Uncharacterized protein</fullName>
    </submittedName>
</protein>
<accession>A0AA38SGM0</accession>
<evidence type="ECO:0000313" key="3">
    <source>
        <dbReference type="Proteomes" id="UP001172457"/>
    </source>
</evidence>
<dbReference type="Gene3D" id="3.30.70.270">
    <property type="match status" value="1"/>
</dbReference>
<feature type="compositionally biased region" description="Polar residues" evidence="1">
    <location>
        <begin position="142"/>
        <end position="153"/>
    </location>
</feature>
<sequence>MLPESGIHVTRIGYSCIGTSFENCLENLKKSLERCETHDLILNWEKCHFMAPSSSSSISLIITIIKGVLHKSRFRFINQKLTLLRRYRYIFEAKGKWKYIMGTSKVREAQESQARQSLQRWSQPDIFHASQSGYSRRGTGGSDSRVTGDSDSISNRRKNSLPSGLSSARPREVRFRCGVIRRGLRYDIYRGNWVRVVGGIITRHFDIRS</sequence>
<evidence type="ECO:0000256" key="1">
    <source>
        <dbReference type="SAM" id="MobiDB-lite"/>
    </source>
</evidence>
<name>A0AA38SGM0_9ASTR</name>
<keyword evidence="3" id="KW-1185">Reference proteome</keyword>
<dbReference type="EMBL" id="JARYMX010000156">
    <property type="protein sequence ID" value="KAJ9535696.1"/>
    <property type="molecule type" value="Genomic_DNA"/>
</dbReference>
<evidence type="ECO:0000313" key="2">
    <source>
        <dbReference type="EMBL" id="KAJ9535696.1"/>
    </source>
</evidence>
<dbReference type="Proteomes" id="UP001172457">
    <property type="component" value="Unassembled WGS sequence"/>
</dbReference>
<dbReference type="AlphaFoldDB" id="A0AA38SGM0"/>
<gene>
    <name evidence="2" type="ORF">OSB04_un001157</name>
</gene>
<feature type="region of interest" description="Disordered" evidence="1">
    <location>
        <begin position="130"/>
        <end position="166"/>
    </location>
</feature>
<comment type="caution">
    <text evidence="2">The sequence shown here is derived from an EMBL/GenBank/DDBJ whole genome shotgun (WGS) entry which is preliminary data.</text>
</comment>
<reference evidence="2" key="1">
    <citation type="submission" date="2023-03" db="EMBL/GenBank/DDBJ databases">
        <title>Chromosome-scale reference genome and RAD-based genetic map of yellow starthistle (Centaurea solstitialis) reveal putative structural variation and QTLs associated with invader traits.</title>
        <authorList>
            <person name="Reatini B."/>
            <person name="Cang F.A."/>
            <person name="Jiang Q."/>
            <person name="Mckibben M.T.W."/>
            <person name="Barker M.S."/>
            <person name="Rieseberg L.H."/>
            <person name="Dlugosch K.M."/>
        </authorList>
    </citation>
    <scope>NUCLEOTIDE SEQUENCE</scope>
    <source>
        <strain evidence="2">CAN-66</strain>
        <tissue evidence="2">Leaf</tissue>
    </source>
</reference>
<proteinExistence type="predicted"/>
<dbReference type="InterPro" id="IPR043128">
    <property type="entry name" value="Rev_trsase/Diguanyl_cyclase"/>
</dbReference>
<organism evidence="2 3">
    <name type="scientific">Centaurea solstitialis</name>
    <name type="common">yellow star-thistle</name>
    <dbReference type="NCBI Taxonomy" id="347529"/>
    <lineage>
        <taxon>Eukaryota</taxon>
        <taxon>Viridiplantae</taxon>
        <taxon>Streptophyta</taxon>
        <taxon>Embryophyta</taxon>
        <taxon>Tracheophyta</taxon>
        <taxon>Spermatophyta</taxon>
        <taxon>Magnoliopsida</taxon>
        <taxon>eudicotyledons</taxon>
        <taxon>Gunneridae</taxon>
        <taxon>Pentapetalae</taxon>
        <taxon>asterids</taxon>
        <taxon>campanulids</taxon>
        <taxon>Asterales</taxon>
        <taxon>Asteraceae</taxon>
        <taxon>Carduoideae</taxon>
        <taxon>Cardueae</taxon>
        <taxon>Centaureinae</taxon>
        <taxon>Centaurea</taxon>
    </lineage>
</organism>